<keyword evidence="3" id="KW-0472">Membrane</keyword>
<feature type="transmembrane region" description="Helical" evidence="3">
    <location>
        <begin position="800"/>
        <end position="824"/>
    </location>
</feature>
<reference evidence="4" key="1">
    <citation type="submission" date="2021-01" db="EMBL/GenBank/DDBJ databases">
        <authorList>
            <person name="Corre E."/>
            <person name="Pelletier E."/>
            <person name="Niang G."/>
            <person name="Scheremetjew M."/>
            <person name="Finn R."/>
            <person name="Kale V."/>
            <person name="Holt S."/>
            <person name="Cochrane G."/>
            <person name="Meng A."/>
            <person name="Brown T."/>
            <person name="Cohen L."/>
        </authorList>
    </citation>
    <scope>NUCLEOTIDE SEQUENCE</scope>
    <source>
        <strain evidence="4">CCMP1510</strain>
    </source>
</reference>
<feature type="transmembrane region" description="Helical" evidence="3">
    <location>
        <begin position="904"/>
        <end position="930"/>
    </location>
</feature>
<keyword evidence="1" id="KW-0175">Coiled coil</keyword>
<accession>A0A7S3JVJ2</accession>
<name>A0A7S3JVJ2_9STRA</name>
<evidence type="ECO:0000256" key="1">
    <source>
        <dbReference type="SAM" id="Coils"/>
    </source>
</evidence>
<keyword evidence="3" id="KW-0812">Transmembrane</keyword>
<feature type="transmembrane region" description="Helical" evidence="3">
    <location>
        <begin position="836"/>
        <end position="862"/>
    </location>
</feature>
<feature type="region of interest" description="Disordered" evidence="2">
    <location>
        <begin position="1126"/>
        <end position="1149"/>
    </location>
</feature>
<protein>
    <submittedName>
        <fullName evidence="4">Uncharacterized protein</fullName>
    </submittedName>
</protein>
<evidence type="ECO:0000313" key="4">
    <source>
        <dbReference type="EMBL" id="CAE0366291.1"/>
    </source>
</evidence>
<keyword evidence="3" id="KW-1133">Transmembrane helix</keyword>
<dbReference type="InterPro" id="IPR031390">
    <property type="entry name" value="OFCC1"/>
</dbReference>
<feature type="compositionally biased region" description="Polar residues" evidence="2">
    <location>
        <begin position="1140"/>
        <end position="1149"/>
    </location>
</feature>
<feature type="region of interest" description="Disordered" evidence="2">
    <location>
        <begin position="71"/>
        <end position="91"/>
    </location>
</feature>
<dbReference type="AlphaFoldDB" id="A0A7S3JVJ2"/>
<feature type="coiled-coil region" evidence="1">
    <location>
        <begin position="157"/>
        <end position="226"/>
    </location>
</feature>
<proteinExistence type="predicted"/>
<evidence type="ECO:0000256" key="3">
    <source>
        <dbReference type="SAM" id="Phobius"/>
    </source>
</evidence>
<dbReference type="PANTHER" id="PTHR33862">
    <property type="entry name" value="OROFACIAL CLEFT 1 CANDIDATE GENE 1 PROTEIN"/>
    <property type="match status" value="1"/>
</dbReference>
<feature type="compositionally biased region" description="Low complexity" evidence="2">
    <location>
        <begin position="73"/>
        <end position="83"/>
    </location>
</feature>
<dbReference type="EMBL" id="HBIJ01010152">
    <property type="protein sequence ID" value="CAE0366291.1"/>
    <property type="molecule type" value="Transcribed_RNA"/>
</dbReference>
<gene>
    <name evidence="4" type="ORF">ALAG00032_LOCUS7035</name>
</gene>
<sequence>MVKTNSSWQKLKEEKKIKSKILGLSTVNSKYEEIIKAKKRYNDIKIDHKKLIEEDILRQQQQPLSCRRAFDISSSSTNNPNSSARDQKNVSASEEAKKSYFSFYQNNHYEKNEEAVCQMVPELPGEDFSSFDKQLNIEQLLPPPPPPPLPSSFLQNVNAFKEENEEEQEIMNKFEKILIPTHGLEIGTIESTKILKKRLEIEYDRMKKLKDEAESYKRKEIDLILREDACRKRIEKQKINAEIAIKKQYQTFIQKKKKNEKELLRKFIKAKNDLYLFLKYQKASIQNYILDFVQNISNDNMSINQNQRINWNLIPQPIEIRLHLIRGIKNRLPRGKYLILVSMQDTFGAQSKQIFWEEIEKDTTSIPLTASKKPSVTKPKIHGGRFFDIVLSINESIFCLLPNQKDIKPENILIFEIFRLADKRNFRDTIVGFFALPIINHEFEIIHGKFKLPVFRGLPQTYTSWSCMHQKLYAGLNTWLGNIYLEIRCIPKEKIFHTTCYNQQQIEFDFIHKLLHHQSAQNAKNTTQNYVCQNLSTHQDETDLEAGNIRQTASIVNSDNTHLPKLNKNKDINHTKKWWQRLHLIFHHKDQIQQENKMNMQTINEDDTLENFELFETAKLIGVECQDDTNKKIKLANHASPWYENCNNHQTRNYKIFKNASSSEEEKEDEAVKSKNDDAWWLDLRQKNLYEEFRYALGPPLPYREKLTTNKITQIKLKFIFQELFQDWNSFILKKGKNNNNILLKNCIFVGTLWLRSYIHYLGQWLLLVVFRVVIYGFHTRIYGIEFKYSSSKLTTLEEVSIVAIGPFTVIILFCFLFFFGYFYRFITSGGFLPEIYSIFMSFLAAGCILDPLLIFIIDLIFLNFNCKSRQGCRDDYTANSCKCFEGDAFKLYHRMTQDENGGIVGIFYLIIIYLISTLISCTLTVLYFIKLHMNGRIYDAYCRIFCDDSHFFVPDDFEISLQELELILLQTKKYIGPLNQSRSISILSRIPNNRNNQLLEEKSHTRFSNTTFTSPSSNIQQGGTPKDYDIEQKAFIDRGNEENHTHRRIIIIQEHLADGSSWIHRQFIQDLHSGIIRELFGDAARSIDDDIHLSSPTVDQASKKHLDQTNRNFFVNLPILPQQLIPSSTPLPSKDEEQFQLSHQNNDS</sequence>
<dbReference type="PANTHER" id="PTHR33862:SF3">
    <property type="entry name" value="OROFACIAL CLEFT 1 CANDIDATE GENE 1 PROTEIN"/>
    <property type="match status" value="1"/>
</dbReference>
<evidence type="ECO:0000256" key="2">
    <source>
        <dbReference type="SAM" id="MobiDB-lite"/>
    </source>
</evidence>
<feature type="transmembrane region" description="Helical" evidence="3">
    <location>
        <begin position="758"/>
        <end position="779"/>
    </location>
</feature>
<organism evidence="4">
    <name type="scientific">Aureoumbra lagunensis</name>
    <dbReference type="NCBI Taxonomy" id="44058"/>
    <lineage>
        <taxon>Eukaryota</taxon>
        <taxon>Sar</taxon>
        <taxon>Stramenopiles</taxon>
        <taxon>Ochrophyta</taxon>
        <taxon>Pelagophyceae</taxon>
        <taxon>Pelagomonadales</taxon>
        <taxon>Aureoumbra</taxon>
    </lineage>
</organism>